<evidence type="ECO:0000313" key="2">
    <source>
        <dbReference type="EMBL" id="AIG56364.1"/>
    </source>
</evidence>
<feature type="chain" id="PRO_5002038242" evidence="1">
    <location>
        <begin position="17"/>
        <end position="178"/>
    </location>
</feature>
<feature type="signal peptide" evidence="1">
    <location>
        <begin position="1"/>
        <end position="16"/>
    </location>
</feature>
<evidence type="ECO:0000256" key="1">
    <source>
        <dbReference type="SAM" id="SignalP"/>
    </source>
</evidence>
<accession>A0A0A7CPJ3</accession>
<organism evidence="2">
    <name type="scientific">Achlya hypogyna</name>
    <name type="common">Oomycete</name>
    <name type="synonym">Protoachlya hypogyna</name>
    <dbReference type="NCBI Taxonomy" id="1202772"/>
    <lineage>
        <taxon>Eukaryota</taxon>
        <taxon>Sar</taxon>
        <taxon>Stramenopiles</taxon>
        <taxon>Oomycota</taxon>
        <taxon>Saprolegniomycetes</taxon>
        <taxon>Saprolegniales</taxon>
        <taxon>Achlyaceae</taxon>
        <taxon>Achlya</taxon>
    </lineage>
</organism>
<protein>
    <submittedName>
        <fullName evidence="2">Secreted protein</fullName>
    </submittedName>
</protein>
<dbReference type="Proteomes" id="UP000243579">
    <property type="component" value="Unassembled WGS sequence"/>
</dbReference>
<keyword evidence="4" id="KW-1185">Reference proteome</keyword>
<dbReference type="AlphaFoldDB" id="A0A0A7CPJ3"/>
<proteinExistence type="predicted"/>
<name>A0A0A7CPJ3_ACHHY</name>
<reference evidence="2 4" key="1">
    <citation type="journal article" date="2014" name="Genome Biol. Evol.">
        <title>The secreted proteins of Achlya hypogyna and Thraustotheca clavata identify the ancestral oomycete secretome and reveal gene acquisitions by horizontal gene transfer.</title>
        <authorList>
            <person name="Misner I."/>
            <person name="Blouin N."/>
            <person name="Leonard G."/>
            <person name="Richards T.A."/>
            <person name="Lane C.E."/>
        </authorList>
    </citation>
    <scope>NUCLEOTIDE SEQUENCE</scope>
    <source>
        <strain evidence="2 4">ATCC 48635</strain>
    </source>
</reference>
<evidence type="ECO:0000313" key="3">
    <source>
        <dbReference type="EMBL" id="OQR84203.1"/>
    </source>
</evidence>
<sequence>MKLALLLLTLAGGVDGRALRQDGAADCLFECQAHASAAKDDFCASFRNQIPRPTLFTRCGEAYTHAIGVGCDLCYDPSKYSALRTNIFNFCDKWGRGHPHSYAAACQKSYAFAINRIEDFLLSNGYITKGDVVPAPAAPAHVYESDVESAESIVERHLREARAEARQEAMQDRFDRHL</sequence>
<dbReference type="EMBL" id="KM038903">
    <property type="protein sequence ID" value="AIG56364.1"/>
    <property type="molecule type" value="Genomic_DNA"/>
</dbReference>
<evidence type="ECO:0000313" key="4">
    <source>
        <dbReference type="Proteomes" id="UP000243579"/>
    </source>
</evidence>
<dbReference type="OrthoDB" id="70506at2759"/>
<dbReference type="EMBL" id="JNBR01001922">
    <property type="protein sequence ID" value="OQR84203.1"/>
    <property type="molecule type" value="Genomic_DNA"/>
</dbReference>
<gene>
    <name evidence="3" type="ORF">ACHHYP_13732</name>
</gene>
<keyword evidence="1" id="KW-0732">Signal</keyword>